<dbReference type="RefSeq" id="WP_069911741.1">
    <property type="nucleotide sequence ID" value="NZ_LAJE02000343.1"/>
</dbReference>
<dbReference type="PANTHER" id="PTHR43176:SF3">
    <property type="entry name" value="3-HYDROXYISOBUTYRYL-COA HYDROLASE, MITOCHONDRIAL"/>
    <property type="match status" value="1"/>
</dbReference>
<dbReference type="Pfam" id="PF16113">
    <property type="entry name" value="ECH_2"/>
    <property type="match status" value="1"/>
</dbReference>
<evidence type="ECO:0000313" key="5">
    <source>
        <dbReference type="EMBL" id="OEO28963.1"/>
    </source>
</evidence>
<dbReference type="OrthoDB" id="9790967at2"/>
<name>A0A1E5XK37_9HYPH</name>
<evidence type="ECO:0000256" key="2">
    <source>
        <dbReference type="ARBA" id="ARBA00011915"/>
    </source>
</evidence>
<dbReference type="CDD" id="cd06558">
    <property type="entry name" value="crotonase-like"/>
    <property type="match status" value="1"/>
</dbReference>
<dbReference type="GO" id="GO:0003860">
    <property type="term" value="F:3-hydroxyisobutyryl-CoA hydrolase activity"/>
    <property type="evidence" value="ECO:0007669"/>
    <property type="project" value="UniProtKB-EC"/>
</dbReference>
<dbReference type="InterPro" id="IPR029045">
    <property type="entry name" value="ClpP/crotonase-like_dom_sf"/>
</dbReference>
<dbReference type="InterPro" id="IPR045004">
    <property type="entry name" value="ECH_dom"/>
</dbReference>
<accession>A0A1E5XK37</accession>
<evidence type="ECO:0000256" key="3">
    <source>
        <dbReference type="ARBA" id="ARBA00022801"/>
    </source>
</evidence>
<feature type="domain" description="Enoyl-CoA hydratase/isomerase" evidence="4">
    <location>
        <begin position="14"/>
        <end position="333"/>
    </location>
</feature>
<comment type="catalytic activity">
    <reaction evidence="1">
        <text>3-hydroxy-2-methylpropanoyl-CoA + H2O = 3-hydroxy-2-methylpropanoate + CoA + H(+)</text>
        <dbReference type="Rhea" id="RHEA:20888"/>
        <dbReference type="ChEBI" id="CHEBI:11805"/>
        <dbReference type="ChEBI" id="CHEBI:15377"/>
        <dbReference type="ChEBI" id="CHEBI:15378"/>
        <dbReference type="ChEBI" id="CHEBI:57287"/>
        <dbReference type="ChEBI" id="CHEBI:57340"/>
        <dbReference type="EC" id="3.1.2.4"/>
    </reaction>
</comment>
<comment type="caution">
    <text evidence="5">The sequence shown here is derived from an EMBL/GenBank/DDBJ whole genome shotgun (WGS) entry which is preliminary data.</text>
</comment>
<proteinExistence type="predicted"/>
<dbReference type="Proteomes" id="UP000095463">
    <property type="component" value="Unassembled WGS sequence"/>
</dbReference>
<dbReference type="EMBL" id="LAJE02000343">
    <property type="protein sequence ID" value="OEO28963.1"/>
    <property type="molecule type" value="Genomic_DNA"/>
</dbReference>
<dbReference type="PANTHER" id="PTHR43176">
    <property type="entry name" value="3-HYDROXYISOBUTYRYL-COA HYDROLASE-RELATED"/>
    <property type="match status" value="1"/>
</dbReference>
<evidence type="ECO:0000256" key="1">
    <source>
        <dbReference type="ARBA" id="ARBA00001709"/>
    </source>
</evidence>
<dbReference type="AlphaFoldDB" id="A0A1E5XK37"/>
<organism evidence="5 6">
    <name type="scientific">Devosia insulae DS-56</name>
    <dbReference type="NCBI Taxonomy" id="1116389"/>
    <lineage>
        <taxon>Bacteria</taxon>
        <taxon>Pseudomonadati</taxon>
        <taxon>Pseudomonadota</taxon>
        <taxon>Alphaproteobacteria</taxon>
        <taxon>Hyphomicrobiales</taxon>
        <taxon>Devosiaceae</taxon>
        <taxon>Devosia</taxon>
    </lineage>
</organism>
<keyword evidence="6" id="KW-1185">Reference proteome</keyword>
<dbReference type="EC" id="3.1.2.4" evidence="2"/>
<dbReference type="NCBIfam" id="NF004127">
    <property type="entry name" value="PRK05617.1"/>
    <property type="match status" value="1"/>
</dbReference>
<evidence type="ECO:0000313" key="6">
    <source>
        <dbReference type="Proteomes" id="UP000095463"/>
    </source>
</evidence>
<dbReference type="SUPFAM" id="SSF52096">
    <property type="entry name" value="ClpP/crotonase"/>
    <property type="match status" value="1"/>
</dbReference>
<gene>
    <name evidence="5" type="ORF">VW23_027615</name>
</gene>
<dbReference type="InterPro" id="IPR032259">
    <property type="entry name" value="HIBYL-CoA-H"/>
</dbReference>
<keyword evidence="3" id="KW-0378">Hydrolase</keyword>
<dbReference type="Gene3D" id="3.90.226.10">
    <property type="entry name" value="2-enoyl-CoA Hydratase, Chain A, domain 1"/>
    <property type="match status" value="1"/>
</dbReference>
<dbReference type="GO" id="GO:0006574">
    <property type="term" value="P:L-valine catabolic process"/>
    <property type="evidence" value="ECO:0007669"/>
    <property type="project" value="TreeGrafter"/>
</dbReference>
<sequence>MTGQLDVIREGNLGIIALNRPEAINALNLEMIDGITRALEQWADDDEIRLVLFEGRGPRGFCSGGDVRAVRLAVLDGKAEEADAFFAAEYRMNGIIARYPKPLVALTHGIVMGGGIGIAGHCAFRFTTSEARFAMPEAAIGFTCDVGVNFILSKAPVHRALAFAMTGVPVSAADALALGLTDCAIDPARRDAVRAGIAAAAGATRIEAALGALMQAEMAPVGEAVFCAAADRHAGLDWSDTVAVVGTAGLEPQLAQLALRSPTSLVAILESHHAARRLAEIGAVLAADLRLARLLSRLPDFAEGVRAVLVDKDQKPAWRPNSLAGVDRSSIRAVVGVA</sequence>
<evidence type="ECO:0000259" key="4">
    <source>
        <dbReference type="Pfam" id="PF16113"/>
    </source>
</evidence>
<reference evidence="5 6" key="1">
    <citation type="journal article" date="2015" name="Genome Announc.">
        <title>Genome Assemblies of Three Soil-Associated Devosia species: D. insulae, D. limi, and D. soli.</title>
        <authorList>
            <person name="Hassan Y.I."/>
            <person name="Lepp D."/>
            <person name="Zhou T."/>
        </authorList>
    </citation>
    <scope>NUCLEOTIDE SEQUENCE [LARGE SCALE GENOMIC DNA]</scope>
    <source>
        <strain evidence="5 6">DS-56</strain>
    </source>
</reference>
<protein>
    <recommendedName>
        <fullName evidence="2">3-hydroxyisobutyryl-CoA hydrolase</fullName>
        <ecNumber evidence="2">3.1.2.4</ecNumber>
    </recommendedName>
</protein>